<dbReference type="SUPFAM" id="SSF158832">
    <property type="entry name" value="Tex N-terminal region-like"/>
    <property type="match status" value="1"/>
</dbReference>
<feature type="compositionally biased region" description="Acidic residues" evidence="1">
    <location>
        <begin position="54"/>
        <end position="66"/>
    </location>
</feature>
<dbReference type="EMBL" id="UZAM01009072">
    <property type="protein sequence ID" value="VDP07566.1"/>
    <property type="molecule type" value="Genomic_DNA"/>
</dbReference>
<feature type="compositionally biased region" description="Acidic residues" evidence="1">
    <location>
        <begin position="73"/>
        <end position="88"/>
    </location>
</feature>
<dbReference type="Gene3D" id="1.10.10.650">
    <property type="entry name" value="RuvA domain 2-like"/>
    <property type="match status" value="1"/>
</dbReference>
<dbReference type="InterPro" id="IPR023323">
    <property type="entry name" value="Tex-like_dom_sf"/>
</dbReference>
<protein>
    <submittedName>
        <fullName evidence="4">Transcription elongation factor SPT6</fullName>
    </submittedName>
</protein>
<dbReference type="GO" id="GO:0031491">
    <property type="term" value="F:nucleosome binding"/>
    <property type="evidence" value="ECO:0007669"/>
    <property type="project" value="TreeGrafter"/>
</dbReference>
<feature type="compositionally biased region" description="Acidic residues" evidence="1">
    <location>
        <begin position="8"/>
        <end position="18"/>
    </location>
</feature>
<sequence length="720" mass="84772">MSDWFDNQAEESEHDDEEMPAKKKVRIESDEEEEEEEEDDSAIAEEMKDFVVIGDEEEEQGEETGEEEKKSETEEEADSDLEEDEEELLKENLGISLKKKVRRVAIGSDSEGSEQEEQDAQRRLERELFEGDDDAEASRPVEKELQTYEREEPSSSAEESELDDFIEDDEEGLRQKKGRPKQRHRNIFVSDSVLEEARDIFGVDIDFDEFIGDNEQEVEAEEDDEVEYEETGDEVEEAKRVRVIRKKAAKKQMLLEVRYTPVTEADADEIAQESSWIYEQAFRTPTLSAQEELDSKPLSTVDKIKEALNFMRNQNFEVLCAAARFILIHPFVLQVPFIAFYRKEYVEPELSINDLWKIFQFDEQVRIFFCVECIELYFWLYHSLIPQNRVFLASSVFNYIEIMNKNAAHKLRVKMVNCVEDLEDADSYFYMYNWRYVPAMREFEMAKRAEAKEDDKEKNEEMKTIQKQPLSRDKYTLCVDAGKLVAKFGLTPKQFAENLEVSYCRHEVDQYPEEPLVAAKDYICPLFPTPEEVLIGAKYMAAMELSHTLLTRRIVRSECRRRATITVRPTKKGRKEIDENHMVYTKKYLKCKPVGEVEKDEYLRLLQVSRVINCRCYRSHAEDNGLLKVTISVDGATTHGGDYLAELKNRQLYYRDEYSKNVQEWNRLRNEVLEKCMRDMLFPHFAGEIRNRLMRESVEYVARVRQCKFFSYINVFRHVL</sequence>
<dbReference type="Proteomes" id="UP000270296">
    <property type="component" value="Unassembled WGS sequence"/>
</dbReference>
<dbReference type="GO" id="GO:0042393">
    <property type="term" value="F:histone binding"/>
    <property type="evidence" value="ECO:0007669"/>
    <property type="project" value="TreeGrafter"/>
</dbReference>
<dbReference type="GO" id="GO:0140673">
    <property type="term" value="P:transcription elongation-coupled chromatin remodeling"/>
    <property type="evidence" value="ECO:0007669"/>
    <property type="project" value="InterPro"/>
</dbReference>
<feature type="compositionally biased region" description="Basic and acidic residues" evidence="1">
    <location>
        <begin position="119"/>
        <end position="129"/>
    </location>
</feature>
<gene>
    <name evidence="2" type="ORF">SBAD_LOCUS5551</name>
</gene>
<dbReference type="AlphaFoldDB" id="A0A183IPK4"/>
<evidence type="ECO:0000313" key="4">
    <source>
        <dbReference type="WBParaSite" id="SBAD_0000577301-mRNA-1"/>
    </source>
</evidence>
<reference evidence="4" key="1">
    <citation type="submission" date="2016-06" db="UniProtKB">
        <authorList>
            <consortium name="WormBaseParasite"/>
        </authorList>
    </citation>
    <scope>IDENTIFICATION</scope>
</reference>
<feature type="compositionally biased region" description="Basic and acidic residues" evidence="1">
    <location>
        <begin position="136"/>
        <end position="153"/>
    </location>
</feature>
<dbReference type="Gene3D" id="1.10.3500.10">
    <property type="entry name" value="Tex N-terminal region-like"/>
    <property type="match status" value="1"/>
</dbReference>
<evidence type="ECO:0000313" key="3">
    <source>
        <dbReference type="Proteomes" id="UP000270296"/>
    </source>
</evidence>
<dbReference type="GO" id="GO:0008023">
    <property type="term" value="C:transcription elongation factor complex"/>
    <property type="evidence" value="ECO:0007669"/>
    <property type="project" value="TreeGrafter"/>
</dbReference>
<evidence type="ECO:0000313" key="2">
    <source>
        <dbReference type="EMBL" id="VDP07566.1"/>
    </source>
</evidence>
<dbReference type="InterPro" id="IPR023319">
    <property type="entry name" value="Tex-like_HTH_dom_sf"/>
</dbReference>
<dbReference type="WBParaSite" id="SBAD_0000577301-mRNA-1">
    <property type="protein sequence ID" value="SBAD_0000577301-mRNA-1"/>
    <property type="gene ID" value="SBAD_0000577301"/>
</dbReference>
<feature type="compositionally biased region" description="Acidic residues" evidence="1">
    <location>
        <begin position="158"/>
        <end position="171"/>
    </location>
</feature>
<reference evidence="2 3" key="2">
    <citation type="submission" date="2018-11" db="EMBL/GenBank/DDBJ databases">
        <authorList>
            <consortium name="Pathogen Informatics"/>
        </authorList>
    </citation>
    <scope>NUCLEOTIDE SEQUENCE [LARGE SCALE GENOMIC DNA]</scope>
</reference>
<organism evidence="4">
    <name type="scientific">Soboliphyme baturini</name>
    <dbReference type="NCBI Taxonomy" id="241478"/>
    <lineage>
        <taxon>Eukaryota</taxon>
        <taxon>Metazoa</taxon>
        <taxon>Ecdysozoa</taxon>
        <taxon>Nematoda</taxon>
        <taxon>Enoplea</taxon>
        <taxon>Dorylaimia</taxon>
        <taxon>Dioctophymatida</taxon>
        <taxon>Dioctophymatoidea</taxon>
        <taxon>Soboliphymatidae</taxon>
        <taxon>Soboliphyme</taxon>
    </lineage>
</organism>
<accession>A0A183IPK4</accession>
<dbReference type="OrthoDB" id="343921at2759"/>
<keyword evidence="3" id="KW-1185">Reference proteome</keyword>
<dbReference type="PANTHER" id="PTHR10145">
    <property type="entry name" value="TRANSCRIPTION ELONGATION FACTOR SPT6"/>
    <property type="match status" value="1"/>
</dbReference>
<dbReference type="PANTHER" id="PTHR10145:SF6">
    <property type="entry name" value="TRANSCRIPTION ELONGATION FACTOR SPT6"/>
    <property type="match status" value="1"/>
</dbReference>
<name>A0A183IPK4_9BILA</name>
<dbReference type="GO" id="GO:0034728">
    <property type="term" value="P:nucleosome organization"/>
    <property type="evidence" value="ECO:0007669"/>
    <property type="project" value="TreeGrafter"/>
</dbReference>
<feature type="compositionally biased region" description="Acidic residues" evidence="1">
    <location>
        <begin position="29"/>
        <end position="43"/>
    </location>
</feature>
<feature type="region of interest" description="Disordered" evidence="1">
    <location>
        <begin position="1"/>
        <end position="182"/>
    </location>
</feature>
<evidence type="ECO:0000256" key="1">
    <source>
        <dbReference type="SAM" id="MobiDB-lite"/>
    </source>
</evidence>
<dbReference type="InterPro" id="IPR017072">
    <property type="entry name" value="TF_Spt6"/>
</dbReference>
<proteinExistence type="predicted"/>